<proteinExistence type="predicted"/>
<sequence length="60" mass="7012">MVTLKTSKRGLVFYDKLLHDAFLLYLVRVFRDNDVTASFSSFSSSSLRVKVHPELRMNFK</sequence>
<comment type="caution">
    <text evidence="1">The sequence shown here is derived from an EMBL/GenBank/DDBJ whole genome shotgun (WGS) entry which is preliminary data.</text>
</comment>
<name>A0A5B7I545_PORTR</name>
<accession>A0A5B7I545</accession>
<evidence type="ECO:0000313" key="2">
    <source>
        <dbReference type="Proteomes" id="UP000324222"/>
    </source>
</evidence>
<reference evidence="1 2" key="1">
    <citation type="submission" date="2019-05" db="EMBL/GenBank/DDBJ databases">
        <title>Another draft genome of Portunus trituberculatus and its Hox gene families provides insights of decapod evolution.</title>
        <authorList>
            <person name="Jeong J.-H."/>
            <person name="Song I."/>
            <person name="Kim S."/>
            <person name="Choi T."/>
            <person name="Kim D."/>
            <person name="Ryu S."/>
            <person name="Kim W."/>
        </authorList>
    </citation>
    <scope>NUCLEOTIDE SEQUENCE [LARGE SCALE GENOMIC DNA]</scope>
    <source>
        <tissue evidence="1">Muscle</tissue>
    </source>
</reference>
<organism evidence="1 2">
    <name type="scientific">Portunus trituberculatus</name>
    <name type="common">Swimming crab</name>
    <name type="synonym">Neptunus trituberculatus</name>
    <dbReference type="NCBI Taxonomy" id="210409"/>
    <lineage>
        <taxon>Eukaryota</taxon>
        <taxon>Metazoa</taxon>
        <taxon>Ecdysozoa</taxon>
        <taxon>Arthropoda</taxon>
        <taxon>Crustacea</taxon>
        <taxon>Multicrustacea</taxon>
        <taxon>Malacostraca</taxon>
        <taxon>Eumalacostraca</taxon>
        <taxon>Eucarida</taxon>
        <taxon>Decapoda</taxon>
        <taxon>Pleocyemata</taxon>
        <taxon>Brachyura</taxon>
        <taxon>Eubrachyura</taxon>
        <taxon>Portunoidea</taxon>
        <taxon>Portunidae</taxon>
        <taxon>Portuninae</taxon>
        <taxon>Portunus</taxon>
    </lineage>
</organism>
<protein>
    <submittedName>
        <fullName evidence="1">Uncharacterized protein</fullName>
    </submittedName>
</protein>
<keyword evidence="2" id="KW-1185">Reference proteome</keyword>
<dbReference type="EMBL" id="VSRR010045411">
    <property type="protein sequence ID" value="MPC77255.1"/>
    <property type="molecule type" value="Genomic_DNA"/>
</dbReference>
<dbReference type="AlphaFoldDB" id="A0A5B7I545"/>
<dbReference type="Proteomes" id="UP000324222">
    <property type="component" value="Unassembled WGS sequence"/>
</dbReference>
<gene>
    <name evidence="1" type="ORF">E2C01_071706</name>
</gene>
<evidence type="ECO:0000313" key="1">
    <source>
        <dbReference type="EMBL" id="MPC77255.1"/>
    </source>
</evidence>